<proteinExistence type="predicted"/>
<dbReference type="EMBL" id="CM009296">
    <property type="protein sequence ID" value="PNT26629.1"/>
    <property type="molecule type" value="Genomic_DNA"/>
</dbReference>
<sequence>MYNFHPELSLRLLNCIDGMLSSFGEERINIFTTNYRERLDPALLALTYLGIEDHGFFKCIEDLIQRISVTPAEVSQQLKKCNKTQGAIESLIEFLNMEEESAEEDNDTEDEMIFFLNQAGPFPACHFKYRLHSNFPVEFA</sequence>
<dbReference type="Proteomes" id="UP000006729">
    <property type="component" value="Chromosome 7"/>
</dbReference>
<dbReference type="HOGENOM" id="CLU_1838558_0_0_1"/>
<gene>
    <name evidence="2" type="ORF">POPTR_007G019700</name>
</gene>
<organism evidence="2 3">
    <name type="scientific">Populus trichocarpa</name>
    <name type="common">Western balsam poplar</name>
    <name type="synonym">Populus balsamifera subsp. trichocarpa</name>
    <dbReference type="NCBI Taxonomy" id="3694"/>
    <lineage>
        <taxon>Eukaryota</taxon>
        <taxon>Viridiplantae</taxon>
        <taxon>Streptophyta</taxon>
        <taxon>Embryophyta</taxon>
        <taxon>Tracheophyta</taxon>
        <taxon>Spermatophyta</taxon>
        <taxon>Magnoliopsida</taxon>
        <taxon>eudicotyledons</taxon>
        <taxon>Gunneridae</taxon>
        <taxon>Pentapetalae</taxon>
        <taxon>rosids</taxon>
        <taxon>fabids</taxon>
        <taxon>Malpighiales</taxon>
        <taxon>Salicaceae</taxon>
        <taxon>Saliceae</taxon>
        <taxon>Populus</taxon>
    </lineage>
</organism>
<accession>U7DY04</accession>
<evidence type="ECO:0000313" key="2">
    <source>
        <dbReference type="EMBL" id="PNT26629.1"/>
    </source>
</evidence>
<protein>
    <recommendedName>
        <fullName evidence="1">AAA+ ATPase At3g28540-like C-terminal domain-containing protein</fullName>
    </recommendedName>
</protein>
<dbReference type="InterPro" id="IPR050747">
    <property type="entry name" value="Mitochondrial_chaperone_BCS1"/>
</dbReference>
<reference evidence="2 3" key="1">
    <citation type="journal article" date="2006" name="Science">
        <title>The genome of black cottonwood, Populus trichocarpa (Torr. &amp; Gray).</title>
        <authorList>
            <person name="Tuskan G.A."/>
            <person name="Difazio S."/>
            <person name="Jansson S."/>
            <person name="Bohlmann J."/>
            <person name="Grigoriev I."/>
            <person name="Hellsten U."/>
            <person name="Putnam N."/>
            <person name="Ralph S."/>
            <person name="Rombauts S."/>
            <person name="Salamov A."/>
            <person name="Schein J."/>
            <person name="Sterck L."/>
            <person name="Aerts A."/>
            <person name="Bhalerao R.R."/>
            <person name="Bhalerao R.P."/>
            <person name="Blaudez D."/>
            <person name="Boerjan W."/>
            <person name="Brun A."/>
            <person name="Brunner A."/>
            <person name="Busov V."/>
            <person name="Campbell M."/>
            <person name="Carlson J."/>
            <person name="Chalot M."/>
            <person name="Chapman J."/>
            <person name="Chen G.L."/>
            <person name="Cooper D."/>
            <person name="Coutinho P.M."/>
            <person name="Couturier J."/>
            <person name="Covert S."/>
            <person name="Cronk Q."/>
            <person name="Cunningham R."/>
            <person name="Davis J."/>
            <person name="Degroeve S."/>
            <person name="Dejardin A."/>
            <person name="Depamphilis C."/>
            <person name="Detter J."/>
            <person name="Dirks B."/>
            <person name="Dubchak I."/>
            <person name="Duplessis S."/>
            <person name="Ehlting J."/>
            <person name="Ellis B."/>
            <person name="Gendler K."/>
            <person name="Goodstein D."/>
            <person name="Gribskov M."/>
            <person name="Grimwood J."/>
            <person name="Groover A."/>
            <person name="Gunter L."/>
            <person name="Hamberger B."/>
            <person name="Heinze B."/>
            <person name="Helariutta Y."/>
            <person name="Henrissat B."/>
            <person name="Holligan D."/>
            <person name="Holt R."/>
            <person name="Huang W."/>
            <person name="Islam-Faridi N."/>
            <person name="Jones S."/>
            <person name="Jones-Rhoades M."/>
            <person name="Jorgensen R."/>
            <person name="Joshi C."/>
            <person name="Kangasjarvi J."/>
            <person name="Karlsson J."/>
            <person name="Kelleher C."/>
            <person name="Kirkpatrick R."/>
            <person name="Kirst M."/>
            <person name="Kohler A."/>
            <person name="Kalluri U."/>
            <person name="Larimer F."/>
            <person name="Leebens-Mack J."/>
            <person name="Leple J.C."/>
            <person name="Locascio P."/>
            <person name="Lou Y."/>
            <person name="Lucas S."/>
            <person name="Martin F."/>
            <person name="Montanini B."/>
            <person name="Napoli C."/>
            <person name="Nelson D.R."/>
            <person name="Nelson C."/>
            <person name="Nieminen K."/>
            <person name="Nilsson O."/>
            <person name="Pereda V."/>
            <person name="Peter G."/>
            <person name="Philippe R."/>
            <person name="Pilate G."/>
            <person name="Poliakov A."/>
            <person name="Razumovskaya J."/>
            <person name="Richardson P."/>
            <person name="Rinaldi C."/>
            <person name="Ritland K."/>
            <person name="Rouze P."/>
            <person name="Ryaboy D."/>
            <person name="Schmutz J."/>
            <person name="Schrader J."/>
            <person name="Segerman B."/>
            <person name="Shin H."/>
            <person name="Siddiqui A."/>
            <person name="Sterky F."/>
            <person name="Terry A."/>
            <person name="Tsai C.J."/>
            <person name="Uberbacher E."/>
            <person name="Unneberg P."/>
            <person name="Vahala J."/>
            <person name="Wall K."/>
            <person name="Wessler S."/>
            <person name="Yang G."/>
            <person name="Yin T."/>
            <person name="Douglas C."/>
            <person name="Marra M."/>
            <person name="Sandberg G."/>
            <person name="Van de Peer Y."/>
            <person name="Rokhsar D."/>
        </authorList>
    </citation>
    <scope>NUCLEOTIDE SEQUENCE [LARGE SCALE GENOMIC DNA]</scope>
    <source>
        <strain evidence="3">cv. Nisqually</strain>
    </source>
</reference>
<dbReference type="Pfam" id="PF25568">
    <property type="entry name" value="AAA_lid_At3g28540"/>
    <property type="match status" value="1"/>
</dbReference>
<dbReference type="Gene3D" id="6.10.280.40">
    <property type="match status" value="1"/>
</dbReference>
<evidence type="ECO:0000259" key="1">
    <source>
        <dbReference type="Pfam" id="PF25568"/>
    </source>
</evidence>
<dbReference type="PANTHER" id="PTHR23070">
    <property type="entry name" value="BCS1 AAA-TYPE ATPASE"/>
    <property type="match status" value="1"/>
</dbReference>
<dbReference type="InParanoid" id="U7DY04"/>
<feature type="domain" description="AAA+ ATPase At3g28540-like C-terminal" evidence="1">
    <location>
        <begin position="43"/>
        <end position="104"/>
    </location>
</feature>
<name>U7DY04_POPTR</name>
<dbReference type="STRING" id="3694.U7DY04"/>
<evidence type="ECO:0000313" key="3">
    <source>
        <dbReference type="Proteomes" id="UP000006729"/>
    </source>
</evidence>
<dbReference type="AlphaFoldDB" id="U7DY04"/>
<dbReference type="InterPro" id="IPR058017">
    <property type="entry name" value="At3g28540-like_C"/>
</dbReference>
<keyword evidence="3" id="KW-1185">Reference proteome</keyword>
<dbReference type="eggNOG" id="KOG0743">
    <property type="taxonomic scope" value="Eukaryota"/>
</dbReference>